<dbReference type="Gene3D" id="3.40.50.2300">
    <property type="match status" value="1"/>
</dbReference>
<evidence type="ECO:0000256" key="2">
    <source>
        <dbReference type="PROSITE-ProRule" id="PRU00169"/>
    </source>
</evidence>
<evidence type="ECO:0000313" key="5">
    <source>
        <dbReference type="Proteomes" id="UP000225379"/>
    </source>
</evidence>
<feature type="domain" description="Response regulatory" evidence="3">
    <location>
        <begin position="4"/>
        <end position="120"/>
    </location>
</feature>
<dbReference type="PANTHER" id="PTHR44591:SF25">
    <property type="entry name" value="CHEMOTAXIS TWO-COMPONENT RESPONSE REGULATOR"/>
    <property type="match status" value="1"/>
</dbReference>
<dbReference type="PROSITE" id="PS50110">
    <property type="entry name" value="RESPONSE_REGULATORY"/>
    <property type="match status" value="1"/>
</dbReference>
<comment type="caution">
    <text evidence="4">The sequence shown here is derived from an EMBL/GenBank/DDBJ whole genome shotgun (WGS) entry which is preliminary data.</text>
</comment>
<dbReference type="InterPro" id="IPR011006">
    <property type="entry name" value="CheY-like_superfamily"/>
</dbReference>
<dbReference type="EMBL" id="PDKW01000037">
    <property type="protein sequence ID" value="PGH58811.1"/>
    <property type="molecule type" value="Genomic_DNA"/>
</dbReference>
<proteinExistence type="predicted"/>
<organism evidence="4 5">
    <name type="scientific">Azospirillum palustre</name>
    <dbReference type="NCBI Taxonomy" id="2044885"/>
    <lineage>
        <taxon>Bacteria</taxon>
        <taxon>Pseudomonadati</taxon>
        <taxon>Pseudomonadota</taxon>
        <taxon>Alphaproteobacteria</taxon>
        <taxon>Rhodospirillales</taxon>
        <taxon>Azospirillaceae</taxon>
        <taxon>Azospirillum</taxon>
    </lineage>
</organism>
<gene>
    <name evidence="4" type="ORF">CRT60_02110</name>
</gene>
<dbReference type="RefSeq" id="WP_098734809.1">
    <property type="nucleotide sequence ID" value="NZ_PDKW01000037.1"/>
</dbReference>
<feature type="modified residue" description="4-aspartylphosphate" evidence="2">
    <location>
        <position position="53"/>
    </location>
</feature>
<dbReference type="AlphaFoldDB" id="A0A2B8BLI9"/>
<dbReference type="SMART" id="SM00448">
    <property type="entry name" value="REC"/>
    <property type="match status" value="1"/>
</dbReference>
<name>A0A2B8BLI9_9PROT</name>
<keyword evidence="1 2" id="KW-0597">Phosphoprotein</keyword>
<dbReference type="Proteomes" id="UP000225379">
    <property type="component" value="Unassembled WGS sequence"/>
</dbReference>
<dbReference type="Pfam" id="PF00072">
    <property type="entry name" value="Response_reg"/>
    <property type="match status" value="1"/>
</dbReference>
<dbReference type="GO" id="GO:0000160">
    <property type="term" value="P:phosphorelay signal transduction system"/>
    <property type="evidence" value="ECO:0007669"/>
    <property type="project" value="InterPro"/>
</dbReference>
<reference evidence="5" key="1">
    <citation type="submission" date="2017-10" db="EMBL/GenBank/DDBJ databases">
        <authorList>
            <person name="Kravchenko I.K."/>
            <person name="Grouzdev D.S."/>
        </authorList>
    </citation>
    <scope>NUCLEOTIDE SEQUENCE [LARGE SCALE GENOMIC DNA]</scope>
    <source>
        <strain evidence="5">B2</strain>
    </source>
</reference>
<sequence>MAKTILAVDDSASMRQMVKLTLSSAGYQVVEATDGRDALVKAKSGSFNLVLTDLNMPNMDGLTLIRELRTLPAYRGIPMVFLTTESDAGKKAEAKAAGATAWIVKPFQQDQLLSVVRKIVGT</sequence>
<protein>
    <submittedName>
        <fullName evidence="4">Two-component system response regulator</fullName>
    </submittedName>
</protein>
<dbReference type="OrthoDB" id="9800897at2"/>
<dbReference type="SUPFAM" id="SSF52172">
    <property type="entry name" value="CheY-like"/>
    <property type="match status" value="1"/>
</dbReference>
<evidence type="ECO:0000259" key="3">
    <source>
        <dbReference type="PROSITE" id="PS50110"/>
    </source>
</evidence>
<accession>A0A2B8BLI9</accession>
<evidence type="ECO:0000313" key="4">
    <source>
        <dbReference type="EMBL" id="PGH58811.1"/>
    </source>
</evidence>
<dbReference type="PANTHER" id="PTHR44591">
    <property type="entry name" value="STRESS RESPONSE REGULATOR PROTEIN 1"/>
    <property type="match status" value="1"/>
</dbReference>
<dbReference type="InterPro" id="IPR050595">
    <property type="entry name" value="Bact_response_regulator"/>
</dbReference>
<keyword evidence="5" id="KW-1185">Reference proteome</keyword>
<evidence type="ECO:0000256" key="1">
    <source>
        <dbReference type="ARBA" id="ARBA00022553"/>
    </source>
</evidence>
<dbReference type="InterPro" id="IPR001789">
    <property type="entry name" value="Sig_transdc_resp-reg_receiver"/>
</dbReference>